<dbReference type="EC" id="3.1.3.48" evidence="2"/>
<dbReference type="InterPro" id="IPR036196">
    <property type="entry name" value="Ptyr_pPase_sf"/>
</dbReference>
<dbReference type="InterPro" id="IPR050438">
    <property type="entry name" value="LMW_PTPase"/>
</dbReference>
<dbReference type="GO" id="GO:0004725">
    <property type="term" value="F:protein tyrosine phosphatase activity"/>
    <property type="evidence" value="ECO:0007669"/>
    <property type="project" value="UniProtKB-EC"/>
</dbReference>
<evidence type="ECO:0000256" key="3">
    <source>
        <dbReference type="ARBA" id="ARBA00022801"/>
    </source>
</evidence>
<dbReference type="Pfam" id="PF01451">
    <property type="entry name" value="LMWPc"/>
    <property type="match status" value="1"/>
</dbReference>
<reference evidence="8 9" key="1">
    <citation type="submission" date="2019-10" db="EMBL/GenBank/DDBJ databases">
        <title>New genus of Silvanigrellaceae.</title>
        <authorList>
            <person name="Pitt A."/>
            <person name="Hahn M.W."/>
        </authorList>
    </citation>
    <scope>NUCLEOTIDE SEQUENCE [LARGE SCALE GENOMIC DNA]</scope>
    <source>
        <strain evidence="8 9">33A1-SZDP</strain>
    </source>
</reference>
<dbReference type="Gene3D" id="3.40.50.2300">
    <property type="match status" value="1"/>
</dbReference>
<dbReference type="InterPro" id="IPR017867">
    <property type="entry name" value="Tyr_phospatase_low_mol_wt"/>
</dbReference>
<dbReference type="PANTHER" id="PTHR11717">
    <property type="entry name" value="LOW MOLECULAR WEIGHT PROTEIN TYROSINE PHOSPHATASE"/>
    <property type="match status" value="1"/>
</dbReference>
<evidence type="ECO:0000313" key="8">
    <source>
        <dbReference type="EMBL" id="KAB8030666.1"/>
    </source>
</evidence>
<keyword evidence="3" id="KW-0378">Hydrolase</keyword>
<dbReference type="CDD" id="cd16343">
    <property type="entry name" value="LMWPTP"/>
    <property type="match status" value="1"/>
</dbReference>
<gene>
    <name evidence="8" type="ORF">GCL57_06740</name>
</gene>
<feature type="active site" description="Nucleophile" evidence="6">
    <location>
        <position position="10"/>
    </location>
</feature>
<comment type="similarity">
    <text evidence="1">Belongs to the low molecular weight phosphotyrosine protein phosphatase family.</text>
</comment>
<accession>A0A833N4B3</accession>
<evidence type="ECO:0000256" key="1">
    <source>
        <dbReference type="ARBA" id="ARBA00011063"/>
    </source>
</evidence>
<evidence type="ECO:0000256" key="5">
    <source>
        <dbReference type="ARBA" id="ARBA00051722"/>
    </source>
</evidence>
<dbReference type="AlphaFoldDB" id="A0A833N4B3"/>
<feature type="active site" evidence="6">
    <location>
        <position position="16"/>
    </location>
</feature>
<keyword evidence="9" id="KW-1185">Reference proteome</keyword>
<comment type="caution">
    <text evidence="8">The sequence shown here is derived from an EMBL/GenBank/DDBJ whole genome shotgun (WGS) entry which is preliminary data.</text>
</comment>
<evidence type="ECO:0000313" key="9">
    <source>
        <dbReference type="Proteomes" id="UP000442694"/>
    </source>
</evidence>
<evidence type="ECO:0000259" key="7">
    <source>
        <dbReference type="SMART" id="SM00226"/>
    </source>
</evidence>
<evidence type="ECO:0000256" key="2">
    <source>
        <dbReference type="ARBA" id="ARBA00013064"/>
    </source>
</evidence>
<dbReference type="EMBL" id="WFLN01000006">
    <property type="protein sequence ID" value="KAB8030666.1"/>
    <property type="molecule type" value="Genomic_DNA"/>
</dbReference>
<organism evidence="8 9">
    <name type="scientific">Fluviispira multicolorata</name>
    <dbReference type="NCBI Taxonomy" id="2654512"/>
    <lineage>
        <taxon>Bacteria</taxon>
        <taxon>Pseudomonadati</taxon>
        <taxon>Bdellovibrionota</taxon>
        <taxon>Oligoflexia</taxon>
        <taxon>Silvanigrellales</taxon>
        <taxon>Silvanigrellaceae</taxon>
        <taxon>Fluviispira</taxon>
    </lineage>
</organism>
<dbReference type="RefSeq" id="WP_152212594.1">
    <property type="nucleotide sequence ID" value="NZ_WFLN01000006.1"/>
</dbReference>
<sequence>MKFNSILVVCVGNICRSPYAEEKLKYLLRQKNSEIPIISSAGISALVGYPADKLSIQVAAERGLDLSSHVARQLSIDILQKNDLIFVMDTEQKSFIEKKYTFTKGRVHCIGSWRNENIIDPYQKPYEAFLRMADHIDSCLLDWVAKI</sequence>
<dbReference type="SMART" id="SM00226">
    <property type="entry name" value="LMWPc"/>
    <property type="match status" value="1"/>
</dbReference>
<name>A0A833N4B3_9BACT</name>
<dbReference type="SUPFAM" id="SSF52788">
    <property type="entry name" value="Phosphotyrosine protein phosphatases I"/>
    <property type="match status" value="1"/>
</dbReference>
<dbReference type="Proteomes" id="UP000442694">
    <property type="component" value="Unassembled WGS sequence"/>
</dbReference>
<feature type="domain" description="Phosphotyrosine protein phosphatase I" evidence="7">
    <location>
        <begin position="4"/>
        <end position="146"/>
    </location>
</feature>
<protein>
    <recommendedName>
        <fullName evidence="2">protein-tyrosine-phosphatase</fullName>
        <ecNumber evidence="2">3.1.3.48</ecNumber>
    </recommendedName>
</protein>
<dbReference type="PRINTS" id="PR00719">
    <property type="entry name" value="LMWPTPASE"/>
</dbReference>
<feature type="active site" description="Proton donor" evidence="6">
    <location>
        <position position="120"/>
    </location>
</feature>
<evidence type="ECO:0000256" key="4">
    <source>
        <dbReference type="ARBA" id="ARBA00022912"/>
    </source>
</evidence>
<dbReference type="InterPro" id="IPR023485">
    <property type="entry name" value="Ptyr_pPase"/>
</dbReference>
<comment type="catalytic activity">
    <reaction evidence="5">
        <text>O-phospho-L-tyrosyl-[protein] + H2O = L-tyrosyl-[protein] + phosphate</text>
        <dbReference type="Rhea" id="RHEA:10684"/>
        <dbReference type="Rhea" id="RHEA-COMP:10136"/>
        <dbReference type="Rhea" id="RHEA-COMP:20101"/>
        <dbReference type="ChEBI" id="CHEBI:15377"/>
        <dbReference type="ChEBI" id="CHEBI:43474"/>
        <dbReference type="ChEBI" id="CHEBI:46858"/>
        <dbReference type="ChEBI" id="CHEBI:61978"/>
        <dbReference type="EC" id="3.1.3.48"/>
    </reaction>
</comment>
<dbReference type="PANTHER" id="PTHR11717:SF31">
    <property type="entry name" value="LOW MOLECULAR WEIGHT PROTEIN-TYROSINE-PHOSPHATASE ETP-RELATED"/>
    <property type="match status" value="1"/>
</dbReference>
<proteinExistence type="inferred from homology"/>
<keyword evidence="4" id="KW-0904">Protein phosphatase</keyword>
<evidence type="ECO:0000256" key="6">
    <source>
        <dbReference type="PIRSR" id="PIRSR617867-1"/>
    </source>
</evidence>